<name>U9T8J0_RHIID</name>
<accession>U9T8J0</accession>
<protein>
    <submittedName>
        <fullName evidence="1">Uncharacterized protein</fullName>
    </submittedName>
</protein>
<dbReference type="EMBL" id="KI297780">
    <property type="protein sequence ID" value="ERZ99675.1"/>
    <property type="molecule type" value="Genomic_DNA"/>
</dbReference>
<gene>
    <name evidence="1" type="ORF">GLOINDRAFT_87843</name>
</gene>
<organism evidence="1">
    <name type="scientific">Rhizophagus irregularis (strain DAOM 181602 / DAOM 197198 / MUCL 43194)</name>
    <name type="common">Arbuscular mycorrhizal fungus</name>
    <name type="synonym">Glomus intraradices</name>
    <dbReference type="NCBI Taxonomy" id="747089"/>
    <lineage>
        <taxon>Eukaryota</taxon>
        <taxon>Fungi</taxon>
        <taxon>Fungi incertae sedis</taxon>
        <taxon>Mucoromycota</taxon>
        <taxon>Glomeromycotina</taxon>
        <taxon>Glomeromycetes</taxon>
        <taxon>Glomerales</taxon>
        <taxon>Glomeraceae</taxon>
        <taxon>Rhizophagus</taxon>
    </lineage>
</organism>
<sequence length="133" mass="15787">MNDTRYGTFPLEVYLRRLSIRTYGYAENTDISVFPLEVYLRRLDMRTYKHAENTDILKVQFFLLNYFYGGTVILDEEDEWGASFGNYEGGNDLAMKNKAEWKSKPVSYPDIKIPKKFSCSEYEVFQIKKKRNF</sequence>
<evidence type="ECO:0000313" key="1">
    <source>
        <dbReference type="EMBL" id="ERZ99675.1"/>
    </source>
</evidence>
<proteinExistence type="predicted"/>
<dbReference type="HOGENOM" id="CLU_1907789_0_0_1"/>
<dbReference type="AlphaFoldDB" id="U9T8J0"/>
<reference evidence="1" key="1">
    <citation type="submission" date="2013-07" db="EMBL/GenBank/DDBJ databases">
        <title>The genome of an arbuscular mycorrhizal fungus provides insights into the evolution of the oldest plant symbiosis.</title>
        <authorList>
            <consortium name="DOE Joint Genome Institute"/>
            <person name="Tisserant E."/>
            <person name="Malbreil M."/>
            <person name="Kuo A."/>
            <person name="Kohler A."/>
            <person name="Symeonidi A."/>
            <person name="Balestrini R."/>
            <person name="Charron P."/>
            <person name="Duensing N."/>
            <person name="Frei-dit-Frey N."/>
            <person name="Gianinazzi-Pearson V."/>
            <person name="Gilbert B."/>
            <person name="Handa Y."/>
            <person name="Hijri M."/>
            <person name="Kaul R."/>
            <person name="Kawaguchi M."/>
            <person name="Krajinski F."/>
            <person name="Lammers P."/>
            <person name="Lapierre D."/>
            <person name="Masclaux F.G."/>
            <person name="Murat C."/>
            <person name="Morin E."/>
            <person name="Ndikumana S."/>
            <person name="Pagni M."/>
            <person name="Petitpierre D."/>
            <person name="Requena N."/>
            <person name="Rosikiewicz P."/>
            <person name="Riley R."/>
            <person name="Saito K."/>
            <person name="San Clemente H."/>
            <person name="Shapiro H."/>
            <person name="van Tuinen D."/>
            <person name="Becard G."/>
            <person name="Bonfante P."/>
            <person name="Paszkowski U."/>
            <person name="Shachar-Hill Y."/>
            <person name="Young J.P."/>
            <person name="Sanders I.R."/>
            <person name="Henrissat B."/>
            <person name="Rensing S.A."/>
            <person name="Grigoriev I.V."/>
            <person name="Corradi N."/>
            <person name="Roux C."/>
            <person name="Martin F."/>
        </authorList>
    </citation>
    <scope>NUCLEOTIDE SEQUENCE</scope>
    <source>
        <strain evidence="1">DAOM 197198</strain>
    </source>
</reference>